<keyword evidence="2" id="KW-1185">Reference proteome</keyword>
<accession>A0A151JBG6</accession>
<name>A0A151JBG6_9HYME</name>
<evidence type="ECO:0000313" key="1">
    <source>
        <dbReference type="EMBL" id="KYN22501.1"/>
    </source>
</evidence>
<organism evidence="1 2">
    <name type="scientific">Trachymyrmex cornetzi</name>
    <dbReference type="NCBI Taxonomy" id="471704"/>
    <lineage>
        <taxon>Eukaryota</taxon>
        <taxon>Metazoa</taxon>
        <taxon>Ecdysozoa</taxon>
        <taxon>Arthropoda</taxon>
        <taxon>Hexapoda</taxon>
        <taxon>Insecta</taxon>
        <taxon>Pterygota</taxon>
        <taxon>Neoptera</taxon>
        <taxon>Endopterygota</taxon>
        <taxon>Hymenoptera</taxon>
        <taxon>Apocrita</taxon>
        <taxon>Aculeata</taxon>
        <taxon>Formicoidea</taxon>
        <taxon>Formicidae</taxon>
        <taxon>Myrmicinae</taxon>
        <taxon>Trachymyrmex</taxon>
    </lineage>
</organism>
<dbReference type="AlphaFoldDB" id="A0A151JBG6"/>
<protein>
    <submittedName>
        <fullName evidence="1">Uncharacterized protein</fullName>
    </submittedName>
</protein>
<evidence type="ECO:0000313" key="2">
    <source>
        <dbReference type="Proteomes" id="UP000078492"/>
    </source>
</evidence>
<reference evidence="1 2" key="1">
    <citation type="submission" date="2015-09" db="EMBL/GenBank/DDBJ databases">
        <title>Trachymyrmex cornetzi WGS genome.</title>
        <authorList>
            <person name="Nygaard S."/>
            <person name="Hu H."/>
            <person name="Boomsma J."/>
            <person name="Zhang G."/>
        </authorList>
    </citation>
    <scope>NUCLEOTIDE SEQUENCE [LARGE SCALE GENOMIC DNA]</scope>
    <source>
        <strain evidence="1">Tcor2-1</strain>
        <tissue evidence="1">Whole body</tissue>
    </source>
</reference>
<dbReference type="EMBL" id="KQ979127">
    <property type="protein sequence ID" value="KYN22501.1"/>
    <property type="molecule type" value="Genomic_DNA"/>
</dbReference>
<sequence>MTGVVLNSSYIEPRQFLDDVRDIVIDRIRDNLQRHNCLKVNTIFNGEFVADAKRSAKSITTKNYELFNTSDLRECKLTTTRERPPGKRNVKLLATLYNKERYVVYYRNLQQYIHHDLHITKIYRILQFAQSPWLCRSTLHEVYTVSELKLALKKQQFYQFNEFMRTVTKAGKFNINILNVECSRNGLLQQIQDILSRLLRSSIT</sequence>
<gene>
    <name evidence="1" type="ORF">ALC57_05098</name>
</gene>
<proteinExistence type="predicted"/>
<dbReference type="Proteomes" id="UP000078492">
    <property type="component" value="Unassembled WGS sequence"/>
</dbReference>